<feature type="transmembrane region" description="Helical" evidence="1">
    <location>
        <begin position="7"/>
        <end position="29"/>
    </location>
</feature>
<proteinExistence type="predicted"/>
<protein>
    <recommendedName>
        <fullName evidence="4">DUF4430 domain-containing protein</fullName>
    </recommendedName>
</protein>
<dbReference type="EMBL" id="JBHLUU010000097">
    <property type="protein sequence ID" value="MFC0476247.1"/>
    <property type="molecule type" value="Genomic_DNA"/>
</dbReference>
<accession>A0ABV6KSD2</accession>
<keyword evidence="1" id="KW-1133">Transmembrane helix</keyword>
<evidence type="ECO:0008006" key="4">
    <source>
        <dbReference type="Google" id="ProtNLM"/>
    </source>
</evidence>
<dbReference type="Proteomes" id="UP001589738">
    <property type="component" value="Unassembled WGS sequence"/>
</dbReference>
<organism evidence="2 3">
    <name type="scientific">Robertmurraya beringensis</name>
    <dbReference type="NCBI Taxonomy" id="641660"/>
    <lineage>
        <taxon>Bacteria</taxon>
        <taxon>Bacillati</taxon>
        <taxon>Bacillota</taxon>
        <taxon>Bacilli</taxon>
        <taxon>Bacillales</taxon>
        <taxon>Bacillaceae</taxon>
        <taxon>Robertmurraya</taxon>
    </lineage>
</organism>
<reference evidence="2 3" key="1">
    <citation type="submission" date="2024-09" db="EMBL/GenBank/DDBJ databases">
        <authorList>
            <person name="Sun Q."/>
            <person name="Mori K."/>
        </authorList>
    </citation>
    <scope>NUCLEOTIDE SEQUENCE [LARGE SCALE GENOMIC DNA]</scope>
    <source>
        <strain evidence="2 3">CGMCC 1.9126</strain>
    </source>
</reference>
<keyword evidence="3" id="KW-1185">Reference proteome</keyword>
<comment type="caution">
    <text evidence="2">The sequence shown here is derived from an EMBL/GenBank/DDBJ whole genome shotgun (WGS) entry which is preliminary data.</text>
</comment>
<name>A0ABV6KSD2_9BACI</name>
<gene>
    <name evidence="2" type="ORF">ACFFHF_13490</name>
</gene>
<keyword evidence="1" id="KW-0472">Membrane</keyword>
<evidence type="ECO:0000313" key="3">
    <source>
        <dbReference type="Proteomes" id="UP001589738"/>
    </source>
</evidence>
<keyword evidence="1" id="KW-0812">Transmembrane</keyword>
<sequence>MTKAKKIVGLILLFGITSLISYFAIITIVGEKPKVEKKVVEEVQTETNQVNKGNNEITKTDNQGEVTISVTPLLEKSDEENYVFLVEMNTHSVDLSEFDLDNLTEISIGQNEEVGSITWEPSTTESHHTEGYIKVNGNWNSEYPFLELKLNNINGIKSRTFTWLQEEISQ</sequence>
<evidence type="ECO:0000256" key="1">
    <source>
        <dbReference type="SAM" id="Phobius"/>
    </source>
</evidence>
<dbReference type="RefSeq" id="WP_377058375.1">
    <property type="nucleotide sequence ID" value="NZ_JBHLUU010000097.1"/>
</dbReference>
<evidence type="ECO:0000313" key="2">
    <source>
        <dbReference type="EMBL" id="MFC0476247.1"/>
    </source>
</evidence>